<name>A0A383DK76_9ZZZZ</name>
<sequence>MSLISKYMKYLSLLLFGFVISTYSSVANAATLVCEFASETEISTSGDWLKSSVDFEELWALFGDSGVVLPLSNTLLGKLDSQKPFLAGEIKLGKVFIMGSDYGVEGKVIKVDGDIISIYDGYCTVSFG</sequence>
<accession>A0A383DK76</accession>
<gene>
    <name evidence="1" type="ORF">METZ01_LOCUS497760</name>
</gene>
<dbReference type="EMBL" id="UINC01218043">
    <property type="protein sequence ID" value="SVE44906.1"/>
    <property type="molecule type" value="Genomic_DNA"/>
</dbReference>
<dbReference type="AlphaFoldDB" id="A0A383DK76"/>
<evidence type="ECO:0000313" key="1">
    <source>
        <dbReference type="EMBL" id="SVE44906.1"/>
    </source>
</evidence>
<proteinExistence type="predicted"/>
<reference evidence="1" key="1">
    <citation type="submission" date="2018-05" db="EMBL/GenBank/DDBJ databases">
        <authorList>
            <person name="Lanie J.A."/>
            <person name="Ng W.-L."/>
            <person name="Kazmierczak K.M."/>
            <person name="Andrzejewski T.M."/>
            <person name="Davidsen T.M."/>
            <person name="Wayne K.J."/>
            <person name="Tettelin H."/>
            <person name="Glass J.I."/>
            <person name="Rusch D."/>
            <person name="Podicherti R."/>
            <person name="Tsui H.-C.T."/>
            <person name="Winkler M.E."/>
        </authorList>
    </citation>
    <scope>NUCLEOTIDE SEQUENCE</scope>
</reference>
<protein>
    <submittedName>
        <fullName evidence="1">Uncharacterized protein</fullName>
    </submittedName>
</protein>
<organism evidence="1">
    <name type="scientific">marine metagenome</name>
    <dbReference type="NCBI Taxonomy" id="408172"/>
    <lineage>
        <taxon>unclassified sequences</taxon>
        <taxon>metagenomes</taxon>
        <taxon>ecological metagenomes</taxon>
    </lineage>
</organism>